<dbReference type="GO" id="GO:0003677">
    <property type="term" value="F:DNA binding"/>
    <property type="evidence" value="ECO:0007669"/>
    <property type="project" value="InterPro"/>
</dbReference>
<name>T1HXA2_RHOPR</name>
<sequence>MSFMLETFITEVYSRPALWKEDDVNFKKKDVQKKLWDEVGIKCGLPSGDVAKAKWKSLKDQYRKELQKISHFSYLSAPGYTPKWKYFHLLEFMKDYLSPVTRMMQGNLQTNDEEDSLQSLVSTVLEEPDDDALLSQQVVKRGRRNVIGQHLINLEKEKLQLLEESMEFDKTMEESRIENADLNFFKSLLPYMEEFSTLEKLELRQDIQRLIIDKYKKKIKENTCDNLKENHSKIKLSDLI</sequence>
<dbReference type="PANTHER" id="PTHR12243">
    <property type="entry name" value="MADF DOMAIN TRANSCRIPTION FACTOR"/>
    <property type="match status" value="1"/>
</dbReference>
<dbReference type="SMART" id="SM00595">
    <property type="entry name" value="MADF"/>
    <property type="match status" value="1"/>
</dbReference>
<dbReference type="Pfam" id="PF10545">
    <property type="entry name" value="MADF_DNA_bdg"/>
    <property type="match status" value="1"/>
</dbReference>
<comment type="subcellular location">
    <subcellularLocation>
        <location evidence="1">Nucleus</location>
    </subcellularLocation>
</comment>
<dbReference type="GO" id="GO:0005667">
    <property type="term" value="C:transcription regulator complex"/>
    <property type="evidence" value="ECO:0007669"/>
    <property type="project" value="TreeGrafter"/>
</dbReference>
<accession>T1HXA2</accession>
<dbReference type="GO" id="GO:0006357">
    <property type="term" value="P:regulation of transcription by RNA polymerase II"/>
    <property type="evidence" value="ECO:0007669"/>
    <property type="project" value="TreeGrafter"/>
</dbReference>
<dbReference type="PROSITE" id="PS51031">
    <property type="entry name" value="BESS"/>
    <property type="match status" value="1"/>
</dbReference>
<dbReference type="OMA" id="NTEMFIT"/>
<dbReference type="VEuPathDB" id="VectorBase:RPRC008672"/>
<dbReference type="EMBL" id="ACPB03012637">
    <property type="status" value="NOT_ANNOTATED_CDS"/>
    <property type="molecule type" value="Genomic_DNA"/>
</dbReference>
<reference evidence="2" key="1">
    <citation type="submission" date="2015-05" db="UniProtKB">
        <authorList>
            <consortium name="EnsemblMetazoa"/>
        </authorList>
    </citation>
    <scope>IDENTIFICATION</scope>
</reference>
<organism evidence="2 3">
    <name type="scientific">Rhodnius prolixus</name>
    <name type="common">Triatomid bug</name>
    <dbReference type="NCBI Taxonomy" id="13249"/>
    <lineage>
        <taxon>Eukaryota</taxon>
        <taxon>Metazoa</taxon>
        <taxon>Ecdysozoa</taxon>
        <taxon>Arthropoda</taxon>
        <taxon>Hexapoda</taxon>
        <taxon>Insecta</taxon>
        <taxon>Pterygota</taxon>
        <taxon>Neoptera</taxon>
        <taxon>Paraneoptera</taxon>
        <taxon>Hemiptera</taxon>
        <taxon>Heteroptera</taxon>
        <taxon>Panheteroptera</taxon>
        <taxon>Cimicomorpha</taxon>
        <taxon>Reduviidae</taxon>
        <taxon>Triatominae</taxon>
        <taxon>Rhodnius</taxon>
    </lineage>
</organism>
<dbReference type="PANTHER" id="PTHR12243:SF67">
    <property type="entry name" value="COREPRESSOR OF PANGOLIN, ISOFORM A-RELATED"/>
    <property type="match status" value="1"/>
</dbReference>
<dbReference type="PROSITE" id="PS51029">
    <property type="entry name" value="MADF"/>
    <property type="match status" value="1"/>
</dbReference>
<evidence type="ECO:0000256" key="1">
    <source>
        <dbReference type="PROSITE-ProRule" id="PRU00371"/>
    </source>
</evidence>
<dbReference type="Proteomes" id="UP000015103">
    <property type="component" value="Unassembled WGS sequence"/>
</dbReference>
<dbReference type="GO" id="GO:0005634">
    <property type="term" value="C:nucleus"/>
    <property type="evidence" value="ECO:0007669"/>
    <property type="project" value="UniProtKB-SubCell"/>
</dbReference>
<dbReference type="Pfam" id="PF02944">
    <property type="entry name" value="BESS"/>
    <property type="match status" value="1"/>
</dbReference>
<dbReference type="InParanoid" id="T1HXA2"/>
<dbReference type="AlphaFoldDB" id="T1HXA2"/>
<proteinExistence type="predicted"/>
<protein>
    <submittedName>
        <fullName evidence="2">Uncharacterized protein</fullName>
    </submittedName>
</protein>
<evidence type="ECO:0000313" key="3">
    <source>
        <dbReference type="Proteomes" id="UP000015103"/>
    </source>
</evidence>
<dbReference type="HOGENOM" id="CLU_067915_0_0_1"/>
<keyword evidence="3" id="KW-1185">Reference proteome</keyword>
<dbReference type="InterPro" id="IPR006578">
    <property type="entry name" value="MADF-dom"/>
</dbReference>
<dbReference type="EnsemblMetazoa" id="RPRC008672-RA">
    <property type="protein sequence ID" value="RPRC008672-PA"/>
    <property type="gene ID" value="RPRC008672"/>
</dbReference>
<evidence type="ECO:0000313" key="2">
    <source>
        <dbReference type="EnsemblMetazoa" id="RPRC008672-PA"/>
    </source>
</evidence>
<dbReference type="InterPro" id="IPR004210">
    <property type="entry name" value="BESS_motif"/>
</dbReference>
<keyword evidence="1" id="KW-0539">Nucleus</keyword>
<dbReference type="InterPro" id="IPR039353">
    <property type="entry name" value="TF_Adf1"/>
</dbReference>
<dbReference type="EMBL" id="ACPB03012638">
    <property type="status" value="NOT_ANNOTATED_CDS"/>
    <property type="molecule type" value="Genomic_DNA"/>
</dbReference>